<dbReference type="EMBL" id="JBBCAQ010000032">
    <property type="protein sequence ID" value="KAK7583916.1"/>
    <property type="molecule type" value="Genomic_DNA"/>
</dbReference>
<proteinExistence type="predicted"/>
<name>A0AAN9TEN5_9HEMI</name>
<comment type="caution">
    <text evidence="1">The sequence shown here is derived from an EMBL/GenBank/DDBJ whole genome shotgun (WGS) entry which is preliminary data.</text>
</comment>
<reference evidence="1 2" key="1">
    <citation type="submission" date="2024-03" db="EMBL/GenBank/DDBJ databases">
        <title>Adaptation during the transition from Ophiocordyceps entomopathogen to insect associate is accompanied by gene loss and intensified selection.</title>
        <authorList>
            <person name="Ward C.M."/>
            <person name="Onetto C.A."/>
            <person name="Borneman A.R."/>
        </authorList>
    </citation>
    <scope>NUCLEOTIDE SEQUENCE [LARGE SCALE GENOMIC DNA]</scope>
    <source>
        <strain evidence="1">AWRI1</strain>
        <tissue evidence="1">Single Adult Female</tissue>
    </source>
</reference>
<gene>
    <name evidence="1" type="ORF">V9T40_004879</name>
</gene>
<keyword evidence="2" id="KW-1185">Reference proteome</keyword>
<sequence>MCKTKAATLEEIVPEKKKLLKTWEDYGKSLYITFWRKYNSKPYKYQSNFTNNANQDTKDLEKSRDCSTPLPRIASVSLNFIELTLIPSGFSFFEGALNH</sequence>
<evidence type="ECO:0000313" key="1">
    <source>
        <dbReference type="EMBL" id="KAK7583916.1"/>
    </source>
</evidence>
<accession>A0AAN9TEN5</accession>
<dbReference type="Proteomes" id="UP001367676">
    <property type="component" value="Unassembled WGS sequence"/>
</dbReference>
<evidence type="ECO:0000313" key="2">
    <source>
        <dbReference type="Proteomes" id="UP001367676"/>
    </source>
</evidence>
<dbReference type="AlphaFoldDB" id="A0AAN9TEN5"/>
<protein>
    <submittedName>
        <fullName evidence="1">Uncharacterized protein</fullName>
    </submittedName>
</protein>
<organism evidence="1 2">
    <name type="scientific">Parthenolecanium corni</name>
    <dbReference type="NCBI Taxonomy" id="536013"/>
    <lineage>
        <taxon>Eukaryota</taxon>
        <taxon>Metazoa</taxon>
        <taxon>Ecdysozoa</taxon>
        <taxon>Arthropoda</taxon>
        <taxon>Hexapoda</taxon>
        <taxon>Insecta</taxon>
        <taxon>Pterygota</taxon>
        <taxon>Neoptera</taxon>
        <taxon>Paraneoptera</taxon>
        <taxon>Hemiptera</taxon>
        <taxon>Sternorrhyncha</taxon>
        <taxon>Coccoidea</taxon>
        <taxon>Coccidae</taxon>
        <taxon>Parthenolecanium</taxon>
    </lineage>
</organism>